<sequence length="576" mass="62113">MILAALGSAGIAVLDMVGIAATLPLMQLIVTGSMAPALQALLGTLFGSLEIKSTILIMACTVIGVLVVKSLLGIGFRWWMLKKSTKLESEASIELFRLFMSTTYLSHKARNLGEINRDISAAVPQAFGQVAMGFIAGLADALTIIGIFIVLLAVSPLATTFTVIFFGAALLSIQSVFRRKYRAVGLELAESDVNSWAAMIPALSSFRETRVSMKEEHFIGRFAEAKNSRASAARRLSMFAEMPKYVLEVGFVVGLGLLALLLFSFEPSNAATATLGVFAAASTRILPTLNRLQATSAMIRSGQVGLELIGKCVRDLDSTQEVYASSGRIPQGRHDLEFSGVSYRYPDSEFPVVQNLDLDFPDGKTTALVGGSGAGKSTILDLLLGVIRPDTGTIEYGGTSIDVDPRGWFSRVSLVPQDIYLVNDSVERNIAFGVDDDEIDRELLSEVIRDAQLEDVIDSLPQGLSTRIGEWGARLSGGQKQRVGIARALYRRPQILILDEATSALDNLTERKISDTVTALAGRMTVVIVAHRLSTVRNAETIYFLEAGRVAARGGFEDLVQRSPEFARLARLGGLA</sequence>
<feature type="domain" description="ABC transmembrane type-1" evidence="9">
    <location>
        <begin position="2"/>
        <end position="301"/>
    </location>
</feature>
<evidence type="ECO:0000256" key="2">
    <source>
        <dbReference type="ARBA" id="ARBA00022692"/>
    </source>
</evidence>
<dbReference type="PROSITE" id="PS00211">
    <property type="entry name" value="ABC_TRANSPORTER_1"/>
    <property type="match status" value="1"/>
</dbReference>
<keyword evidence="2 7" id="KW-0812">Transmembrane</keyword>
<evidence type="ECO:0000313" key="10">
    <source>
        <dbReference type="EMBL" id="MDP5227725.1"/>
    </source>
</evidence>
<evidence type="ECO:0000256" key="3">
    <source>
        <dbReference type="ARBA" id="ARBA00022741"/>
    </source>
</evidence>
<dbReference type="SMART" id="SM00382">
    <property type="entry name" value="AAA"/>
    <property type="match status" value="1"/>
</dbReference>
<feature type="transmembrane region" description="Helical" evidence="7">
    <location>
        <begin position="157"/>
        <end position="177"/>
    </location>
</feature>
<dbReference type="InterPro" id="IPR011527">
    <property type="entry name" value="ABC1_TM_dom"/>
</dbReference>
<evidence type="ECO:0000313" key="11">
    <source>
        <dbReference type="Proteomes" id="UP001232725"/>
    </source>
</evidence>
<keyword evidence="5 7" id="KW-1133">Transmembrane helix</keyword>
<dbReference type="Proteomes" id="UP001232725">
    <property type="component" value="Unassembled WGS sequence"/>
</dbReference>
<evidence type="ECO:0000256" key="6">
    <source>
        <dbReference type="ARBA" id="ARBA00023136"/>
    </source>
</evidence>
<protein>
    <submittedName>
        <fullName evidence="10">ABC transporter ATP-binding protein</fullName>
    </submittedName>
</protein>
<feature type="transmembrane region" description="Helical" evidence="7">
    <location>
        <begin position="245"/>
        <end position="265"/>
    </location>
</feature>
<dbReference type="SUPFAM" id="SSF90123">
    <property type="entry name" value="ABC transporter transmembrane region"/>
    <property type="match status" value="1"/>
</dbReference>
<feature type="transmembrane region" description="Helical" evidence="7">
    <location>
        <begin position="130"/>
        <end position="151"/>
    </location>
</feature>
<dbReference type="InterPro" id="IPR003593">
    <property type="entry name" value="AAA+_ATPase"/>
</dbReference>
<dbReference type="Gene3D" id="1.20.1560.10">
    <property type="entry name" value="ABC transporter type 1, transmembrane domain"/>
    <property type="match status" value="1"/>
</dbReference>
<keyword evidence="11" id="KW-1185">Reference proteome</keyword>
<feature type="domain" description="ABC transporter" evidence="8">
    <location>
        <begin position="336"/>
        <end position="572"/>
    </location>
</feature>
<evidence type="ECO:0000256" key="1">
    <source>
        <dbReference type="ARBA" id="ARBA00004651"/>
    </source>
</evidence>
<evidence type="ECO:0000256" key="5">
    <source>
        <dbReference type="ARBA" id="ARBA00022989"/>
    </source>
</evidence>
<dbReference type="SUPFAM" id="SSF52540">
    <property type="entry name" value="P-loop containing nucleoside triphosphate hydrolases"/>
    <property type="match status" value="1"/>
</dbReference>
<evidence type="ECO:0000256" key="4">
    <source>
        <dbReference type="ARBA" id="ARBA00022840"/>
    </source>
</evidence>
<comment type="caution">
    <text evidence="10">The sequence shown here is derived from an EMBL/GenBank/DDBJ whole genome shotgun (WGS) entry which is preliminary data.</text>
</comment>
<feature type="transmembrane region" description="Helical" evidence="7">
    <location>
        <begin position="55"/>
        <end position="79"/>
    </location>
</feature>
<dbReference type="InterPro" id="IPR027417">
    <property type="entry name" value="P-loop_NTPase"/>
</dbReference>
<dbReference type="InterPro" id="IPR039421">
    <property type="entry name" value="Type_1_exporter"/>
</dbReference>
<name>A0ABT9IQ68_9MICC</name>
<dbReference type="PROSITE" id="PS50929">
    <property type="entry name" value="ABC_TM1F"/>
    <property type="match status" value="1"/>
</dbReference>
<dbReference type="InterPro" id="IPR017871">
    <property type="entry name" value="ABC_transporter-like_CS"/>
</dbReference>
<dbReference type="EMBL" id="JAVALS010000007">
    <property type="protein sequence ID" value="MDP5227725.1"/>
    <property type="molecule type" value="Genomic_DNA"/>
</dbReference>
<dbReference type="GO" id="GO:0005524">
    <property type="term" value="F:ATP binding"/>
    <property type="evidence" value="ECO:0007669"/>
    <property type="project" value="UniProtKB-KW"/>
</dbReference>
<dbReference type="PROSITE" id="PS50893">
    <property type="entry name" value="ABC_TRANSPORTER_2"/>
    <property type="match status" value="1"/>
</dbReference>
<dbReference type="InterPro" id="IPR036640">
    <property type="entry name" value="ABC1_TM_sf"/>
</dbReference>
<gene>
    <name evidence="10" type="ORF">Q9R02_11215</name>
</gene>
<keyword evidence="6 7" id="KW-0472">Membrane</keyword>
<dbReference type="Gene3D" id="3.40.50.300">
    <property type="entry name" value="P-loop containing nucleotide triphosphate hydrolases"/>
    <property type="match status" value="1"/>
</dbReference>
<dbReference type="PANTHER" id="PTHR24221">
    <property type="entry name" value="ATP-BINDING CASSETTE SUB-FAMILY B"/>
    <property type="match status" value="1"/>
</dbReference>
<dbReference type="Pfam" id="PF00005">
    <property type="entry name" value="ABC_tran"/>
    <property type="match status" value="1"/>
</dbReference>
<comment type="subcellular location">
    <subcellularLocation>
        <location evidence="1">Cell membrane</location>
        <topology evidence="1">Multi-pass membrane protein</topology>
    </subcellularLocation>
</comment>
<reference evidence="10 11" key="1">
    <citation type="submission" date="2023-08" db="EMBL/GenBank/DDBJ databases">
        <title>Arthrobacter horti sp. nov., isolated from forest soil.</title>
        <authorList>
            <person name="Park M."/>
        </authorList>
    </citation>
    <scope>NUCLEOTIDE SEQUENCE [LARGE SCALE GENOMIC DNA]</scope>
    <source>
        <strain evidence="10 11">YJM1</strain>
    </source>
</reference>
<evidence type="ECO:0000256" key="7">
    <source>
        <dbReference type="SAM" id="Phobius"/>
    </source>
</evidence>
<keyword evidence="3" id="KW-0547">Nucleotide-binding</keyword>
<evidence type="ECO:0000259" key="9">
    <source>
        <dbReference type="PROSITE" id="PS50929"/>
    </source>
</evidence>
<keyword evidence="4 10" id="KW-0067">ATP-binding</keyword>
<dbReference type="InterPro" id="IPR003439">
    <property type="entry name" value="ABC_transporter-like_ATP-bd"/>
</dbReference>
<organism evidence="10 11">
    <name type="scientific">Arthrobacter horti</name>
    <dbReference type="NCBI Taxonomy" id="3068273"/>
    <lineage>
        <taxon>Bacteria</taxon>
        <taxon>Bacillati</taxon>
        <taxon>Actinomycetota</taxon>
        <taxon>Actinomycetes</taxon>
        <taxon>Micrococcales</taxon>
        <taxon>Micrococcaceae</taxon>
        <taxon>Arthrobacter</taxon>
    </lineage>
</organism>
<evidence type="ECO:0000259" key="8">
    <source>
        <dbReference type="PROSITE" id="PS50893"/>
    </source>
</evidence>
<dbReference type="PANTHER" id="PTHR24221:SF654">
    <property type="entry name" value="ATP-BINDING CASSETTE SUB-FAMILY B MEMBER 6"/>
    <property type="match status" value="1"/>
</dbReference>
<proteinExistence type="predicted"/>
<accession>A0ABT9IQ68</accession>